<reference evidence="2" key="1">
    <citation type="submission" date="2018-03" db="EMBL/GenBank/DDBJ databases">
        <authorList>
            <person name="Guldener U."/>
        </authorList>
    </citation>
    <scope>NUCLEOTIDE SEQUENCE</scope>
</reference>
<evidence type="ECO:0000313" key="2">
    <source>
        <dbReference type="EMBL" id="SPJ72328.1"/>
    </source>
</evidence>
<name>A0AAE8SDZ5_9HYPO</name>
<comment type="caution">
    <text evidence="2">The sequence shown here is derived from an EMBL/GenBank/DDBJ whole genome shotgun (WGS) entry which is preliminary data.</text>
</comment>
<accession>A0AAE8SDZ5</accession>
<evidence type="ECO:0000256" key="1">
    <source>
        <dbReference type="SAM" id="Phobius"/>
    </source>
</evidence>
<evidence type="ECO:0000313" key="3">
    <source>
        <dbReference type="Proteomes" id="UP001187734"/>
    </source>
</evidence>
<proteinExistence type="predicted"/>
<feature type="transmembrane region" description="Helical" evidence="1">
    <location>
        <begin position="607"/>
        <end position="631"/>
    </location>
</feature>
<dbReference type="EMBL" id="ONZP01000057">
    <property type="protein sequence ID" value="SPJ72328.1"/>
    <property type="molecule type" value="Genomic_DNA"/>
</dbReference>
<dbReference type="Proteomes" id="UP001187734">
    <property type="component" value="Unassembled WGS sequence"/>
</dbReference>
<keyword evidence="3" id="KW-1185">Reference proteome</keyword>
<organism evidence="2 3">
    <name type="scientific">Fusarium torulosum</name>
    <dbReference type="NCBI Taxonomy" id="33205"/>
    <lineage>
        <taxon>Eukaryota</taxon>
        <taxon>Fungi</taxon>
        <taxon>Dikarya</taxon>
        <taxon>Ascomycota</taxon>
        <taxon>Pezizomycotina</taxon>
        <taxon>Sordariomycetes</taxon>
        <taxon>Hypocreomycetidae</taxon>
        <taxon>Hypocreales</taxon>
        <taxon>Nectriaceae</taxon>
        <taxon>Fusarium</taxon>
    </lineage>
</organism>
<feature type="transmembrane region" description="Helical" evidence="1">
    <location>
        <begin position="569"/>
        <end position="587"/>
    </location>
</feature>
<gene>
    <name evidence="2" type="ORF">FTOL_02056</name>
</gene>
<protein>
    <submittedName>
        <fullName evidence="2">Uncharacterized protein</fullName>
    </submittedName>
</protein>
<feature type="transmembrane region" description="Helical" evidence="1">
    <location>
        <begin position="652"/>
        <end position="675"/>
    </location>
</feature>
<dbReference type="AlphaFoldDB" id="A0AAE8SDZ5"/>
<keyword evidence="1" id="KW-0472">Membrane</keyword>
<keyword evidence="1" id="KW-1133">Transmembrane helix</keyword>
<keyword evidence="1" id="KW-0812">Transmembrane</keyword>
<feature type="transmembrane region" description="Helical" evidence="1">
    <location>
        <begin position="252"/>
        <end position="271"/>
    </location>
</feature>
<sequence length="845" mass="96222">MFGTGFWASTTAVPVQAQAPQPQFPAILQVQNQRRLPDLDGVVRRFREATIEWTEWSQTDSWAKKYAGNKKKIAAETENKTLVEALKTGTGEDFDEVDSLFVSPTPSRVLERQARLIKGFCGDATALLDGHISGDGDLSLNLSPSHDPGAWVSDWEQCPPEEVRGSNDSDKRYGRVLDRKELDKALHKKRFSTKGDHAEPGPPRRIYINKPDGGTILALIQTTPPSQVPGVQALLSNYITMAPVPVLRSREIAWWNSTSFLFVFNLPFFVISTQEHQNTRMLFNGQRPLRRRHDLGFLHLGDPGQDYYDEDDFPTQPSLFEGVCSIMVTGRNEQYWTAVCLNDDFNENTDDQWLPSEGDTHHIAGATDPITSQDEVHIGSPRAYALASLANVLAKVADYHRDIQDQFGTSLNHHRESVYPTKGNSISKRKALVSPLCCTVNTAYLYQTSTSWHGSPEKIPADRMKEWRRRYPEVLYWVIHYNARIIEKLKHFLDHHLMLTSEGLPEHPLWQSVHKEEKVSQYLTDIKDTLDSLCDIDSELRRFLIEARRESKSEHQDEQLSREQNLHKIAFAGLVLTILNLVAQIYAGRPDDISVLSSPGFMALTWISLVFGIICVVPFWGIVITYLGELWEGTYKLVKQVRYILEEQGKCLVEFLCYIKYVLVAVGLLACLRMIGGDGCDQESRPTLSQWEMRFGNKSKIRASDENRAWIELLRDTCEDFDEIPVFMTPYPRSTRLDRQIARTEEFCEHGDFIIRHFIPDDPASTRLRDVQETKAWVSDSKTMPQDASSTGPARKAILDNIEFNKLLQQKRFDEDSADDITNTRRIYISNPNGVSLLALMRTAL</sequence>